<feature type="region of interest" description="Disordered" evidence="3">
    <location>
        <begin position="481"/>
        <end position="511"/>
    </location>
</feature>
<evidence type="ECO:0000313" key="7">
    <source>
        <dbReference type="Proteomes" id="UP000197535"/>
    </source>
</evidence>
<dbReference type="SUPFAM" id="SSF53474">
    <property type="entry name" value="alpha/beta-Hydrolases"/>
    <property type="match status" value="1"/>
</dbReference>
<reference evidence="6 7" key="1">
    <citation type="submission" date="2016-02" db="EMBL/GenBank/DDBJ databases">
        <authorList>
            <person name="Wen L."/>
            <person name="He K."/>
            <person name="Yang H."/>
        </authorList>
    </citation>
    <scope>NUCLEOTIDE SEQUENCE [LARGE SCALE GENOMIC DNA]</scope>
    <source>
        <strain evidence="6 7">TSA40</strain>
    </source>
</reference>
<gene>
    <name evidence="6" type="ORF">AYR66_18490</name>
</gene>
<accession>A0A254TES9</accession>
<dbReference type="GO" id="GO:0042619">
    <property type="term" value="P:poly-hydroxybutyrate biosynthetic process"/>
    <property type="evidence" value="ECO:0007669"/>
    <property type="project" value="InterPro"/>
</dbReference>
<sequence>MKSPQDIKVPAQALAQLQADYLKQAGQIWIDFANRIAANGPAKPALPDQRFAASDWAENPAAAFTAQLYLLNARTLQQMAESIEGDEKTRERIRFAVQQLIAAGSPSNFLWFNPEAQRKAMETGGGSITQGFLNLLKDLERGHISQTDHDAFEVGRNVATTEGSVVYENELFQLIEYKPLTAKVHARPLLFVSPCINKYYILDLQPDNSLIRWAVEHEPVEAMRVVLDITGSDKLNALGFCIGGMLLSIALAVQARKGFHPAASFTLLTTLLDFADAGVLALHVDEASVQPRERTIGLHAPNGPGLLKGSELANVFSFLRPESLVWNYVVGNYLKGETPPPFDLLYWNGDSTNLPGPLACWCMRNAYLENKLKLPDALAACGEKIDLRTIGAPAYIYASQADHLVPWTSAYRSVSLLTGERRFVLGASGHIAGVINPPSAKKRSYWLGNAQPEDSQQWFEQAVEQPGSWWTDWGNWLQQHAGKQIPAPKKPGSRKYKPIEPAPGRYVKQKA</sequence>
<dbReference type="InterPro" id="IPR029058">
    <property type="entry name" value="AB_hydrolase_fold"/>
</dbReference>
<feature type="domain" description="AB hydrolase-1" evidence="4">
    <location>
        <begin position="221"/>
        <end position="433"/>
    </location>
</feature>
<evidence type="ECO:0000256" key="2">
    <source>
        <dbReference type="ARBA" id="ARBA00023315"/>
    </source>
</evidence>
<dbReference type="InterPro" id="IPR051321">
    <property type="entry name" value="PHA/PHB_synthase"/>
</dbReference>
<dbReference type="GO" id="GO:0016746">
    <property type="term" value="F:acyltransferase activity"/>
    <property type="evidence" value="ECO:0007669"/>
    <property type="project" value="UniProtKB-KW"/>
</dbReference>
<keyword evidence="2" id="KW-0012">Acyltransferase</keyword>
<dbReference type="Pfam" id="PF07167">
    <property type="entry name" value="PhaC_N"/>
    <property type="match status" value="1"/>
</dbReference>
<organism evidence="6 7">
    <name type="scientific">Noviherbaspirillum denitrificans</name>
    <dbReference type="NCBI Taxonomy" id="1968433"/>
    <lineage>
        <taxon>Bacteria</taxon>
        <taxon>Pseudomonadati</taxon>
        <taxon>Pseudomonadota</taxon>
        <taxon>Betaproteobacteria</taxon>
        <taxon>Burkholderiales</taxon>
        <taxon>Oxalobacteraceae</taxon>
        <taxon>Noviherbaspirillum</taxon>
    </lineage>
</organism>
<dbReference type="InterPro" id="IPR010941">
    <property type="entry name" value="PhaC_N"/>
</dbReference>
<dbReference type="OrthoDB" id="7208816at2"/>
<dbReference type="EMBL" id="LSTO01000001">
    <property type="protein sequence ID" value="OWW21169.1"/>
    <property type="molecule type" value="Genomic_DNA"/>
</dbReference>
<keyword evidence="7" id="KW-1185">Reference proteome</keyword>
<dbReference type="PANTHER" id="PTHR36837:SF5">
    <property type="entry name" value="POLY-3-HYDROXYBUTYRATE SYNTHASE"/>
    <property type="match status" value="1"/>
</dbReference>
<evidence type="ECO:0000256" key="3">
    <source>
        <dbReference type="SAM" id="MobiDB-lite"/>
    </source>
</evidence>
<evidence type="ECO:0000259" key="4">
    <source>
        <dbReference type="Pfam" id="PF00561"/>
    </source>
</evidence>
<dbReference type="AlphaFoldDB" id="A0A254TES9"/>
<dbReference type="PANTHER" id="PTHR36837">
    <property type="entry name" value="POLY(3-HYDROXYALKANOATE) POLYMERASE SUBUNIT PHAC"/>
    <property type="match status" value="1"/>
</dbReference>
<dbReference type="RefSeq" id="WP_088708021.1">
    <property type="nucleotide sequence ID" value="NZ_LSTO01000001.1"/>
</dbReference>
<name>A0A254TES9_9BURK</name>
<proteinExistence type="predicted"/>
<dbReference type="Proteomes" id="UP000197535">
    <property type="component" value="Unassembled WGS sequence"/>
</dbReference>
<dbReference type="InterPro" id="IPR000073">
    <property type="entry name" value="AB_hydrolase_1"/>
</dbReference>
<comment type="caution">
    <text evidence="6">The sequence shown here is derived from an EMBL/GenBank/DDBJ whole genome shotgun (WGS) entry which is preliminary data.</text>
</comment>
<evidence type="ECO:0000313" key="6">
    <source>
        <dbReference type="EMBL" id="OWW21169.1"/>
    </source>
</evidence>
<evidence type="ECO:0000259" key="5">
    <source>
        <dbReference type="Pfam" id="PF07167"/>
    </source>
</evidence>
<evidence type="ECO:0000256" key="1">
    <source>
        <dbReference type="ARBA" id="ARBA00022679"/>
    </source>
</evidence>
<dbReference type="Pfam" id="PF00561">
    <property type="entry name" value="Abhydrolase_1"/>
    <property type="match status" value="1"/>
</dbReference>
<protein>
    <submittedName>
        <fullName evidence="6">Class I poly(R)-hydroxyalkanoic acid synthase</fullName>
    </submittedName>
</protein>
<feature type="domain" description="Poly-beta-hydroxybutyrate polymerase N-terminal" evidence="5">
    <location>
        <begin position="48"/>
        <end position="214"/>
    </location>
</feature>
<keyword evidence="1" id="KW-0808">Transferase</keyword>